<keyword evidence="2" id="KW-0472">Membrane</keyword>
<evidence type="ECO:0000256" key="2">
    <source>
        <dbReference type="SAM" id="Phobius"/>
    </source>
</evidence>
<feature type="region of interest" description="Disordered" evidence="1">
    <location>
        <begin position="75"/>
        <end position="114"/>
    </location>
</feature>
<keyword evidence="2" id="KW-1133">Transmembrane helix</keyword>
<keyword evidence="4" id="KW-1185">Reference proteome</keyword>
<accession>A0A3B4B093</accession>
<dbReference type="Ensembl" id="ENSPMGT00000023861.1">
    <property type="protein sequence ID" value="ENSPMGP00000022405.1"/>
    <property type="gene ID" value="ENSPMGG00000018118.1"/>
</dbReference>
<reference evidence="3" key="1">
    <citation type="submission" date="2025-08" db="UniProtKB">
        <authorList>
            <consortium name="Ensembl"/>
        </authorList>
    </citation>
    <scope>IDENTIFICATION</scope>
</reference>
<protein>
    <submittedName>
        <fullName evidence="3">Uncharacterized protein</fullName>
    </submittedName>
</protein>
<feature type="transmembrane region" description="Helical" evidence="2">
    <location>
        <begin position="46"/>
        <end position="68"/>
    </location>
</feature>
<proteinExistence type="predicted"/>
<evidence type="ECO:0000256" key="1">
    <source>
        <dbReference type="SAM" id="MobiDB-lite"/>
    </source>
</evidence>
<reference evidence="3" key="2">
    <citation type="submission" date="2025-09" db="UniProtKB">
        <authorList>
            <consortium name="Ensembl"/>
        </authorList>
    </citation>
    <scope>IDENTIFICATION</scope>
</reference>
<sequence>MSKKSCSPGKKWDSLLKMCMPQNFGLRHPTPTEPPPKTLTTVNPTLWIAVLLVTLGSILALALWLVIYRRYTRRPTGKRTKEQPEEQPPLKTEPAQCAHRESTECEGDWSGLKGSTVRQETVPLPATELVTTKTL</sequence>
<evidence type="ECO:0000313" key="4">
    <source>
        <dbReference type="Proteomes" id="UP000261520"/>
    </source>
</evidence>
<keyword evidence="2" id="KW-0812">Transmembrane</keyword>
<organism evidence="3 4">
    <name type="scientific">Periophthalmus magnuspinnatus</name>
    <dbReference type="NCBI Taxonomy" id="409849"/>
    <lineage>
        <taxon>Eukaryota</taxon>
        <taxon>Metazoa</taxon>
        <taxon>Chordata</taxon>
        <taxon>Craniata</taxon>
        <taxon>Vertebrata</taxon>
        <taxon>Euteleostomi</taxon>
        <taxon>Actinopterygii</taxon>
        <taxon>Neopterygii</taxon>
        <taxon>Teleostei</taxon>
        <taxon>Neoteleostei</taxon>
        <taxon>Acanthomorphata</taxon>
        <taxon>Gobiaria</taxon>
        <taxon>Gobiiformes</taxon>
        <taxon>Gobioidei</taxon>
        <taxon>Gobiidae</taxon>
        <taxon>Oxudercinae</taxon>
        <taxon>Periophthalmus</taxon>
    </lineage>
</organism>
<dbReference type="AlphaFoldDB" id="A0A3B4B093"/>
<name>A0A3B4B093_9GOBI</name>
<evidence type="ECO:0000313" key="3">
    <source>
        <dbReference type="Ensembl" id="ENSPMGP00000022405.1"/>
    </source>
</evidence>
<dbReference type="Proteomes" id="UP000261520">
    <property type="component" value="Unplaced"/>
</dbReference>